<dbReference type="EMBL" id="JANPWB010000014">
    <property type="protein sequence ID" value="KAJ1095536.1"/>
    <property type="molecule type" value="Genomic_DNA"/>
</dbReference>
<dbReference type="AlphaFoldDB" id="A0AAV7LVG0"/>
<name>A0AAV7LVG0_PLEWA</name>
<feature type="compositionally biased region" description="Polar residues" evidence="1">
    <location>
        <begin position="26"/>
        <end position="40"/>
    </location>
</feature>
<comment type="caution">
    <text evidence="2">The sequence shown here is derived from an EMBL/GenBank/DDBJ whole genome shotgun (WGS) entry which is preliminary data.</text>
</comment>
<evidence type="ECO:0000313" key="2">
    <source>
        <dbReference type="EMBL" id="KAJ1095536.1"/>
    </source>
</evidence>
<evidence type="ECO:0000256" key="1">
    <source>
        <dbReference type="SAM" id="MobiDB-lite"/>
    </source>
</evidence>
<gene>
    <name evidence="2" type="ORF">NDU88_000698</name>
</gene>
<evidence type="ECO:0000313" key="3">
    <source>
        <dbReference type="Proteomes" id="UP001066276"/>
    </source>
</evidence>
<keyword evidence="3" id="KW-1185">Reference proteome</keyword>
<feature type="region of interest" description="Disordered" evidence="1">
    <location>
        <begin position="26"/>
        <end position="48"/>
    </location>
</feature>
<proteinExistence type="predicted"/>
<sequence>MRHDSPRKRPGPWAEKRRLTWLGSSEATAFDASSQGTRASTGGRKMTAGLRHTRPEGLQVTSLEGRRLKTSCFRCHQAQCATCCSDLK</sequence>
<accession>A0AAV7LVG0</accession>
<reference evidence="2" key="1">
    <citation type="journal article" date="2022" name="bioRxiv">
        <title>Sequencing and chromosome-scale assembly of the giantPleurodeles waltlgenome.</title>
        <authorList>
            <person name="Brown T."/>
            <person name="Elewa A."/>
            <person name="Iarovenko S."/>
            <person name="Subramanian E."/>
            <person name="Araus A.J."/>
            <person name="Petzold A."/>
            <person name="Susuki M."/>
            <person name="Suzuki K.-i.T."/>
            <person name="Hayashi T."/>
            <person name="Toyoda A."/>
            <person name="Oliveira C."/>
            <person name="Osipova E."/>
            <person name="Leigh N.D."/>
            <person name="Simon A."/>
            <person name="Yun M.H."/>
        </authorList>
    </citation>
    <scope>NUCLEOTIDE SEQUENCE</scope>
    <source>
        <strain evidence="2">20211129_DDA</strain>
        <tissue evidence="2">Liver</tissue>
    </source>
</reference>
<organism evidence="2 3">
    <name type="scientific">Pleurodeles waltl</name>
    <name type="common">Iberian ribbed newt</name>
    <dbReference type="NCBI Taxonomy" id="8319"/>
    <lineage>
        <taxon>Eukaryota</taxon>
        <taxon>Metazoa</taxon>
        <taxon>Chordata</taxon>
        <taxon>Craniata</taxon>
        <taxon>Vertebrata</taxon>
        <taxon>Euteleostomi</taxon>
        <taxon>Amphibia</taxon>
        <taxon>Batrachia</taxon>
        <taxon>Caudata</taxon>
        <taxon>Salamandroidea</taxon>
        <taxon>Salamandridae</taxon>
        <taxon>Pleurodelinae</taxon>
        <taxon>Pleurodeles</taxon>
    </lineage>
</organism>
<protein>
    <submittedName>
        <fullName evidence="2">Uncharacterized protein</fullName>
    </submittedName>
</protein>
<dbReference type="Proteomes" id="UP001066276">
    <property type="component" value="Chromosome 10"/>
</dbReference>